<reference evidence="2" key="1">
    <citation type="submission" date="2021-06" db="EMBL/GenBank/DDBJ databases">
        <title>Halomicroarcula sp. F24A a new haloarchaeum isolated from saline soil.</title>
        <authorList>
            <person name="Duran-Viseras A."/>
            <person name="Sanchez-Porro C."/>
            <person name="Ventosa A."/>
        </authorList>
    </citation>
    <scope>NUCLEOTIDE SEQUENCE</scope>
    <source>
        <strain evidence="2">F24A</strain>
    </source>
</reference>
<accession>A0A8J7YF61</accession>
<dbReference type="EMBL" id="RKLQ01000002">
    <property type="protein sequence ID" value="MBX0304342.1"/>
    <property type="molecule type" value="Genomic_DNA"/>
</dbReference>
<feature type="domain" description="Bifunctional inhibitor/plant lipid transfer protein/seed storage helical" evidence="1">
    <location>
        <begin position="3"/>
        <end position="61"/>
    </location>
</feature>
<gene>
    <name evidence="2" type="ORF">EGD98_11750</name>
</gene>
<protein>
    <recommendedName>
        <fullName evidence="1">Bifunctional inhibitor/plant lipid transfer protein/seed storage helical domain-containing protein</fullName>
    </recommendedName>
</protein>
<evidence type="ECO:0000259" key="1">
    <source>
        <dbReference type="Pfam" id="PF14368"/>
    </source>
</evidence>
<name>A0A8J7YF61_9EURY</name>
<dbReference type="AlphaFoldDB" id="A0A8J7YF61"/>
<evidence type="ECO:0000313" key="2">
    <source>
        <dbReference type="EMBL" id="MBX0304342.1"/>
    </source>
</evidence>
<proteinExistence type="predicted"/>
<keyword evidence="3" id="KW-1185">Reference proteome</keyword>
<organism evidence="2 3">
    <name type="scientific">Haloarcula salinisoli</name>
    <dbReference type="NCBI Taxonomy" id="2487746"/>
    <lineage>
        <taxon>Archaea</taxon>
        <taxon>Methanobacteriati</taxon>
        <taxon>Methanobacteriota</taxon>
        <taxon>Stenosarchaea group</taxon>
        <taxon>Halobacteria</taxon>
        <taxon>Halobacteriales</taxon>
        <taxon>Haloarculaceae</taxon>
        <taxon>Haloarcula</taxon>
    </lineage>
</organism>
<sequence length="96" mass="10961">MVEECLRRLELLAACARVVRGRGLLACCHSKHTLFVNHNNCLCGSVISPHNRWYRIPRPQSSVLWQRHMGHGVRGWRRFSTAIAVSIGRETIPVQC</sequence>
<dbReference type="InterPro" id="IPR016140">
    <property type="entry name" value="Bifunc_inhib/LTP/seed_store"/>
</dbReference>
<comment type="caution">
    <text evidence="2">The sequence shown here is derived from an EMBL/GenBank/DDBJ whole genome shotgun (WGS) entry which is preliminary data.</text>
</comment>
<evidence type="ECO:0000313" key="3">
    <source>
        <dbReference type="Proteomes" id="UP000783863"/>
    </source>
</evidence>
<dbReference type="Pfam" id="PF14368">
    <property type="entry name" value="LTP_2"/>
    <property type="match status" value="1"/>
</dbReference>
<dbReference type="Proteomes" id="UP000783863">
    <property type="component" value="Unassembled WGS sequence"/>
</dbReference>